<dbReference type="RefSeq" id="WP_055458775.1">
    <property type="nucleotide sequence ID" value="NZ_CYHC01000003.1"/>
</dbReference>
<evidence type="ECO:0000313" key="1">
    <source>
        <dbReference type="EMBL" id="CUA87389.1"/>
    </source>
</evidence>
<protein>
    <submittedName>
        <fullName evidence="1">Uncharacterized protein</fullName>
    </submittedName>
</protein>
<proteinExistence type="predicted"/>
<dbReference type="Proteomes" id="UP000182178">
    <property type="component" value="Unassembled WGS sequence"/>
</dbReference>
<sequence>MPLLALTVDDAVLKTEEPFMRIATRDGRWFATRVTNPLGSPANPVGEAAFFDKTRGLCGMALSAPAVGRLIAGVHDLGGDPDMPWLGDVLGPPRPPPVFD</sequence>
<reference evidence="1 2" key="1">
    <citation type="submission" date="2015-08" db="EMBL/GenBank/DDBJ databases">
        <authorList>
            <person name="Varghese N."/>
        </authorList>
    </citation>
    <scope>NUCLEOTIDE SEQUENCE [LARGE SCALE GENOMIC DNA]</scope>
    <source>
        <strain evidence="1 2">DSM 18167</strain>
    </source>
</reference>
<gene>
    <name evidence="1" type="ORF">Ga0061061_103307</name>
</gene>
<dbReference type="InterPro" id="IPR036148">
    <property type="entry name" value="MmgE/PrpD_sf"/>
</dbReference>
<dbReference type="SUPFAM" id="SSF103378">
    <property type="entry name" value="2-methylcitrate dehydratase PrpD"/>
    <property type="match status" value="1"/>
</dbReference>
<comment type="caution">
    <text evidence="1">The sequence shown here is derived from an EMBL/GenBank/DDBJ whole genome shotgun (WGS) entry which is preliminary data.</text>
</comment>
<keyword evidence="2" id="KW-1185">Reference proteome</keyword>
<dbReference type="EMBL" id="CYHC01000003">
    <property type="protein sequence ID" value="CUA87389.1"/>
    <property type="molecule type" value="Genomic_DNA"/>
</dbReference>
<organism evidence="1 2">
    <name type="scientific">Chelatococcus sambhunathii</name>
    <dbReference type="NCBI Taxonomy" id="363953"/>
    <lineage>
        <taxon>Bacteria</taxon>
        <taxon>Pseudomonadati</taxon>
        <taxon>Pseudomonadota</taxon>
        <taxon>Alphaproteobacteria</taxon>
        <taxon>Hyphomicrobiales</taxon>
        <taxon>Chelatococcaceae</taxon>
        <taxon>Chelatococcus</taxon>
    </lineage>
</organism>
<evidence type="ECO:0000313" key="2">
    <source>
        <dbReference type="Proteomes" id="UP000182178"/>
    </source>
</evidence>
<name>A0ABM9U375_9HYPH</name>
<accession>A0ABM9U375</accession>